<gene>
    <name evidence="5" type="ORF">M501DRAFT_1010419</name>
</gene>
<evidence type="ECO:0000256" key="2">
    <source>
        <dbReference type="ARBA" id="ARBA00022598"/>
    </source>
</evidence>
<dbReference type="InterPro" id="IPR020845">
    <property type="entry name" value="AMP-binding_CS"/>
</dbReference>
<dbReference type="InterPro" id="IPR000873">
    <property type="entry name" value="AMP-dep_synth/lig_dom"/>
</dbReference>
<dbReference type="InterPro" id="IPR025110">
    <property type="entry name" value="AMP-bd_C"/>
</dbReference>
<name>A0A9P4SCQ0_9PEZI</name>
<dbReference type="FunFam" id="3.30.300.30:FF:000007">
    <property type="entry name" value="4-coumarate--CoA ligase 2"/>
    <property type="match status" value="1"/>
</dbReference>
<dbReference type="SUPFAM" id="SSF56801">
    <property type="entry name" value="Acetyl-CoA synthetase-like"/>
    <property type="match status" value="1"/>
</dbReference>
<evidence type="ECO:0000256" key="1">
    <source>
        <dbReference type="ARBA" id="ARBA00006432"/>
    </source>
</evidence>
<dbReference type="Proteomes" id="UP000799429">
    <property type="component" value="Unassembled WGS sequence"/>
</dbReference>
<dbReference type="Pfam" id="PF00501">
    <property type="entry name" value="AMP-binding"/>
    <property type="match status" value="1"/>
</dbReference>
<protein>
    <submittedName>
        <fullName evidence="5">Acetyl-CoA synthetase-like protein</fullName>
    </submittedName>
</protein>
<dbReference type="OrthoDB" id="1898221at2759"/>
<keyword evidence="6" id="KW-1185">Reference proteome</keyword>
<dbReference type="EMBL" id="MU006093">
    <property type="protein sequence ID" value="KAF2840276.1"/>
    <property type="molecule type" value="Genomic_DNA"/>
</dbReference>
<dbReference type="AlphaFoldDB" id="A0A9P4SCQ0"/>
<evidence type="ECO:0000259" key="4">
    <source>
        <dbReference type="Pfam" id="PF13193"/>
    </source>
</evidence>
<evidence type="ECO:0000313" key="5">
    <source>
        <dbReference type="EMBL" id="KAF2840276.1"/>
    </source>
</evidence>
<evidence type="ECO:0000259" key="3">
    <source>
        <dbReference type="Pfam" id="PF00501"/>
    </source>
</evidence>
<dbReference type="Pfam" id="PF13193">
    <property type="entry name" value="AMP-binding_C"/>
    <property type="match status" value="1"/>
</dbReference>
<feature type="domain" description="AMP-binding enzyme C-terminal" evidence="4">
    <location>
        <begin position="467"/>
        <end position="541"/>
    </location>
</feature>
<evidence type="ECO:0000313" key="6">
    <source>
        <dbReference type="Proteomes" id="UP000799429"/>
    </source>
</evidence>
<feature type="domain" description="AMP-dependent synthetase/ligase" evidence="3">
    <location>
        <begin position="54"/>
        <end position="417"/>
    </location>
</feature>
<dbReference type="InterPro" id="IPR042099">
    <property type="entry name" value="ANL_N_sf"/>
</dbReference>
<dbReference type="CDD" id="cd05911">
    <property type="entry name" value="Firefly_Luc_like"/>
    <property type="match status" value="1"/>
</dbReference>
<sequence>MTIIVEKGTEGTVYRAAKLLDIPNIDLLTFLFDSDKSDAREDSILHADAANPHNCITKAQARELTKQTAFTLRNSFGIGTFGPNKDVVSAICTGHYLSPILFWGTVAAGGVYSAASTASTPSELARLIRLGESKLLVCTPDTKDVAVAAAKECQFPMDRLVVIDSMSEWRLTSIVSGINSLLDGKMEWTRITDKLELENSLVCLIYSSGTTGLPKGVKISHLNFVAECCIIVDEYKEYNRKYNPNYKYRTVAHLPTAHIAGIQGYFINPFYYGGTVYWMPKFDFLKFLEYCKKFKVTSFFTVPPIYLLIAKSPLVTDQFDTLETAISGAAPLGKDLQHAASKKLGKGKCSISQTWGLSESTGSATFMPHGESDDTGSVSKLIPNTQARIVDENDNDVTPGEPGEIWLKSPVVTNGYYNNPAANAEAFSRDGWFKTGDIGAFRNGLFYILDRKKELIKYKGTQVAPAELEAVLLSHPDIMDAAVIGVEGEGTEVPRAYVVADRKKVNEKKVQEWVKGRTARNKRLRGGVVFVDAIPKSPSGKILRKDLRELARREGRARL</sequence>
<organism evidence="5 6">
    <name type="scientific">Patellaria atrata CBS 101060</name>
    <dbReference type="NCBI Taxonomy" id="1346257"/>
    <lineage>
        <taxon>Eukaryota</taxon>
        <taxon>Fungi</taxon>
        <taxon>Dikarya</taxon>
        <taxon>Ascomycota</taxon>
        <taxon>Pezizomycotina</taxon>
        <taxon>Dothideomycetes</taxon>
        <taxon>Dothideomycetes incertae sedis</taxon>
        <taxon>Patellariales</taxon>
        <taxon>Patellariaceae</taxon>
        <taxon>Patellaria</taxon>
    </lineage>
</organism>
<reference evidence="5" key="1">
    <citation type="journal article" date="2020" name="Stud. Mycol.">
        <title>101 Dothideomycetes genomes: a test case for predicting lifestyles and emergence of pathogens.</title>
        <authorList>
            <person name="Haridas S."/>
            <person name="Albert R."/>
            <person name="Binder M."/>
            <person name="Bloem J."/>
            <person name="Labutti K."/>
            <person name="Salamov A."/>
            <person name="Andreopoulos B."/>
            <person name="Baker S."/>
            <person name="Barry K."/>
            <person name="Bills G."/>
            <person name="Bluhm B."/>
            <person name="Cannon C."/>
            <person name="Castanera R."/>
            <person name="Culley D."/>
            <person name="Daum C."/>
            <person name="Ezra D."/>
            <person name="Gonzalez J."/>
            <person name="Henrissat B."/>
            <person name="Kuo A."/>
            <person name="Liang C."/>
            <person name="Lipzen A."/>
            <person name="Lutzoni F."/>
            <person name="Magnuson J."/>
            <person name="Mondo S."/>
            <person name="Nolan M."/>
            <person name="Ohm R."/>
            <person name="Pangilinan J."/>
            <person name="Park H.-J."/>
            <person name="Ramirez L."/>
            <person name="Alfaro M."/>
            <person name="Sun H."/>
            <person name="Tritt A."/>
            <person name="Yoshinaga Y."/>
            <person name="Zwiers L.-H."/>
            <person name="Turgeon B."/>
            <person name="Goodwin S."/>
            <person name="Spatafora J."/>
            <person name="Crous P."/>
            <person name="Grigoriev I."/>
        </authorList>
    </citation>
    <scope>NUCLEOTIDE SEQUENCE</scope>
    <source>
        <strain evidence="5">CBS 101060</strain>
    </source>
</reference>
<accession>A0A9P4SCQ0</accession>
<dbReference type="Gene3D" id="3.30.300.30">
    <property type="match status" value="1"/>
</dbReference>
<dbReference type="PROSITE" id="PS00455">
    <property type="entry name" value="AMP_BINDING"/>
    <property type="match status" value="1"/>
</dbReference>
<keyword evidence="2" id="KW-0436">Ligase</keyword>
<dbReference type="Gene3D" id="3.40.50.12780">
    <property type="entry name" value="N-terminal domain of ligase-like"/>
    <property type="match status" value="1"/>
</dbReference>
<dbReference type="InterPro" id="IPR045851">
    <property type="entry name" value="AMP-bd_C_sf"/>
</dbReference>
<dbReference type="GO" id="GO:0016405">
    <property type="term" value="F:CoA-ligase activity"/>
    <property type="evidence" value="ECO:0007669"/>
    <property type="project" value="TreeGrafter"/>
</dbReference>
<comment type="similarity">
    <text evidence="1">Belongs to the ATP-dependent AMP-binding enzyme family.</text>
</comment>
<dbReference type="PANTHER" id="PTHR24096:SF149">
    <property type="entry name" value="AMP-BINDING DOMAIN-CONTAINING PROTEIN-RELATED"/>
    <property type="match status" value="1"/>
</dbReference>
<dbReference type="GO" id="GO:0019748">
    <property type="term" value="P:secondary metabolic process"/>
    <property type="evidence" value="ECO:0007669"/>
    <property type="project" value="TreeGrafter"/>
</dbReference>
<comment type="caution">
    <text evidence="5">The sequence shown here is derived from an EMBL/GenBank/DDBJ whole genome shotgun (WGS) entry which is preliminary data.</text>
</comment>
<proteinExistence type="inferred from homology"/>
<dbReference type="PANTHER" id="PTHR24096">
    <property type="entry name" value="LONG-CHAIN-FATTY-ACID--COA LIGASE"/>
    <property type="match status" value="1"/>
</dbReference>